<evidence type="ECO:0000256" key="1">
    <source>
        <dbReference type="SAM" id="MobiDB-lite"/>
    </source>
</evidence>
<name>A0A4D4LZ90_STRAX</name>
<comment type="caution">
    <text evidence="3">The sequence shown here is derived from an EMBL/GenBank/DDBJ whole genome shotgun (WGS) entry which is preliminary data.</text>
</comment>
<evidence type="ECO:0000313" key="3">
    <source>
        <dbReference type="EMBL" id="GDY64178.1"/>
    </source>
</evidence>
<protein>
    <submittedName>
        <fullName evidence="3">Uncharacterized protein</fullName>
    </submittedName>
</protein>
<proteinExistence type="predicted"/>
<organism evidence="3 4">
    <name type="scientific">Streptomyces avermitilis</name>
    <dbReference type="NCBI Taxonomy" id="33903"/>
    <lineage>
        <taxon>Bacteria</taxon>
        <taxon>Bacillati</taxon>
        <taxon>Actinomycetota</taxon>
        <taxon>Actinomycetes</taxon>
        <taxon>Kitasatosporales</taxon>
        <taxon>Streptomycetaceae</taxon>
        <taxon>Streptomyces</taxon>
    </lineage>
</organism>
<dbReference type="AlphaFoldDB" id="A0A4D4LZ90"/>
<gene>
    <name evidence="3" type="ORF">SAV14893_035710</name>
</gene>
<keyword evidence="2" id="KW-1133">Transmembrane helix</keyword>
<accession>A0A4D4LZ90</accession>
<sequence length="117" mass="12524">MLMAIACYLTVLLQVAFPFVLFGRLKYPVLTVLLGMHLGIAVLLGLPLFSGAMIVADAVFLPDRCYLLLGRLWRRAGRRTGSTEAGAPARGESAFLPPQSAVSSPRTAAAPVRGRRA</sequence>
<dbReference type="Proteomes" id="UP000302139">
    <property type="component" value="Unassembled WGS sequence"/>
</dbReference>
<keyword evidence="2" id="KW-0812">Transmembrane</keyword>
<keyword evidence="2" id="KW-0472">Membrane</keyword>
<evidence type="ECO:0000256" key="2">
    <source>
        <dbReference type="SAM" id="Phobius"/>
    </source>
</evidence>
<reference evidence="3 4" key="1">
    <citation type="submission" date="2019-04" db="EMBL/GenBank/DDBJ databases">
        <title>Draft genome sequences of Streptomyces avermitilis NBRC 14893.</title>
        <authorList>
            <person name="Komaki H."/>
            <person name="Tamura T."/>
            <person name="Hosoyama A."/>
        </authorList>
    </citation>
    <scope>NUCLEOTIDE SEQUENCE [LARGE SCALE GENOMIC DNA]</scope>
    <source>
        <strain evidence="3 4">NBRC 14893</strain>
    </source>
</reference>
<evidence type="ECO:0000313" key="4">
    <source>
        <dbReference type="Proteomes" id="UP000302139"/>
    </source>
</evidence>
<dbReference type="EMBL" id="BJHX01000001">
    <property type="protein sequence ID" value="GDY64178.1"/>
    <property type="molecule type" value="Genomic_DNA"/>
</dbReference>
<feature type="region of interest" description="Disordered" evidence="1">
    <location>
        <begin position="78"/>
        <end position="117"/>
    </location>
</feature>
<feature type="transmembrane region" description="Helical" evidence="2">
    <location>
        <begin position="34"/>
        <end position="61"/>
    </location>
</feature>